<name>A0AAD7X0F8_9TELE</name>
<accession>A0AAD7X0F8</accession>
<gene>
    <name evidence="2" type="ORF">AAFF_G00402670</name>
</gene>
<evidence type="ECO:0000256" key="1">
    <source>
        <dbReference type="SAM" id="MobiDB-lite"/>
    </source>
</evidence>
<keyword evidence="3" id="KW-1185">Reference proteome</keyword>
<feature type="compositionally biased region" description="Low complexity" evidence="1">
    <location>
        <begin position="15"/>
        <end position="27"/>
    </location>
</feature>
<sequence length="77" mass="8597">MVGGDREWQFHCVSSKRPAPSSSKPGPCAIRRKRGLLSGLKARQRYGAEEDISLKSRIFARTQHGRSGHWIVLAGYC</sequence>
<reference evidence="2" key="1">
    <citation type="journal article" date="2023" name="Science">
        <title>Genome structures resolve the early diversification of teleost fishes.</title>
        <authorList>
            <person name="Parey E."/>
            <person name="Louis A."/>
            <person name="Montfort J."/>
            <person name="Bouchez O."/>
            <person name="Roques C."/>
            <person name="Iampietro C."/>
            <person name="Lluch J."/>
            <person name="Castinel A."/>
            <person name="Donnadieu C."/>
            <person name="Desvignes T."/>
            <person name="Floi Bucao C."/>
            <person name="Jouanno E."/>
            <person name="Wen M."/>
            <person name="Mejri S."/>
            <person name="Dirks R."/>
            <person name="Jansen H."/>
            <person name="Henkel C."/>
            <person name="Chen W.J."/>
            <person name="Zahm M."/>
            <person name="Cabau C."/>
            <person name="Klopp C."/>
            <person name="Thompson A.W."/>
            <person name="Robinson-Rechavi M."/>
            <person name="Braasch I."/>
            <person name="Lecointre G."/>
            <person name="Bobe J."/>
            <person name="Postlethwait J.H."/>
            <person name="Berthelot C."/>
            <person name="Roest Crollius H."/>
            <person name="Guiguen Y."/>
        </authorList>
    </citation>
    <scope>NUCLEOTIDE SEQUENCE</scope>
    <source>
        <strain evidence="2">NC1722</strain>
    </source>
</reference>
<dbReference type="Proteomes" id="UP001221898">
    <property type="component" value="Unassembled WGS sequence"/>
</dbReference>
<evidence type="ECO:0000313" key="3">
    <source>
        <dbReference type="Proteomes" id="UP001221898"/>
    </source>
</evidence>
<comment type="caution">
    <text evidence="2">The sequence shown here is derived from an EMBL/GenBank/DDBJ whole genome shotgun (WGS) entry which is preliminary data.</text>
</comment>
<feature type="region of interest" description="Disordered" evidence="1">
    <location>
        <begin position="1"/>
        <end position="28"/>
    </location>
</feature>
<dbReference type="AlphaFoldDB" id="A0AAD7X0F8"/>
<organism evidence="2 3">
    <name type="scientific">Aldrovandia affinis</name>
    <dbReference type="NCBI Taxonomy" id="143900"/>
    <lineage>
        <taxon>Eukaryota</taxon>
        <taxon>Metazoa</taxon>
        <taxon>Chordata</taxon>
        <taxon>Craniata</taxon>
        <taxon>Vertebrata</taxon>
        <taxon>Euteleostomi</taxon>
        <taxon>Actinopterygii</taxon>
        <taxon>Neopterygii</taxon>
        <taxon>Teleostei</taxon>
        <taxon>Notacanthiformes</taxon>
        <taxon>Halosauridae</taxon>
        <taxon>Aldrovandia</taxon>
    </lineage>
</organism>
<protein>
    <submittedName>
        <fullName evidence="2">Uncharacterized protein</fullName>
    </submittedName>
</protein>
<dbReference type="EMBL" id="JAINUG010000008">
    <property type="protein sequence ID" value="KAJ8415710.1"/>
    <property type="molecule type" value="Genomic_DNA"/>
</dbReference>
<proteinExistence type="predicted"/>
<evidence type="ECO:0000313" key="2">
    <source>
        <dbReference type="EMBL" id="KAJ8415710.1"/>
    </source>
</evidence>